<evidence type="ECO:0000313" key="2">
    <source>
        <dbReference type="Proteomes" id="UP000198891"/>
    </source>
</evidence>
<dbReference type="OrthoDB" id="5126011at2"/>
<sequence>MSTFEFEAAIAGAKEAASAASYDIQKLPEDSIERQALHGVITAIDRLIEAFDAQTDAED</sequence>
<evidence type="ECO:0000313" key="1">
    <source>
        <dbReference type="EMBL" id="SDZ10011.1"/>
    </source>
</evidence>
<organism evidence="1 2">
    <name type="scientific">Herbiconiux ginsengi</name>
    <dbReference type="NCBI Taxonomy" id="381665"/>
    <lineage>
        <taxon>Bacteria</taxon>
        <taxon>Bacillati</taxon>
        <taxon>Actinomycetota</taxon>
        <taxon>Actinomycetes</taxon>
        <taxon>Micrococcales</taxon>
        <taxon>Microbacteriaceae</taxon>
        <taxon>Herbiconiux</taxon>
    </lineage>
</organism>
<dbReference type="RefSeq" id="WP_092553747.1">
    <property type="nucleotide sequence ID" value="NZ_FNPZ01000002.1"/>
</dbReference>
<gene>
    <name evidence="1" type="ORF">SAMN05216554_2393</name>
</gene>
<keyword evidence="2" id="KW-1185">Reference proteome</keyword>
<dbReference type="EMBL" id="FNPZ01000002">
    <property type="protein sequence ID" value="SDZ10011.1"/>
    <property type="molecule type" value="Genomic_DNA"/>
</dbReference>
<proteinExistence type="predicted"/>
<dbReference type="Proteomes" id="UP000198891">
    <property type="component" value="Unassembled WGS sequence"/>
</dbReference>
<dbReference type="AlphaFoldDB" id="A0A1H3QA33"/>
<protein>
    <submittedName>
        <fullName evidence="1">Uncharacterized protein</fullName>
    </submittedName>
</protein>
<accession>A0A1H3QA33</accession>
<name>A0A1H3QA33_9MICO</name>
<reference evidence="1 2" key="1">
    <citation type="submission" date="2016-10" db="EMBL/GenBank/DDBJ databases">
        <authorList>
            <person name="de Groot N.N."/>
        </authorList>
    </citation>
    <scope>NUCLEOTIDE SEQUENCE [LARGE SCALE GENOMIC DNA]</scope>
    <source>
        <strain evidence="1 2">CGMCC 4.3491</strain>
    </source>
</reference>